<evidence type="ECO:0000313" key="5">
    <source>
        <dbReference type="Proteomes" id="UP001526426"/>
    </source>
</evidence>
<dbReference type="InterPro" id="IPR011009">
    <property type="entry name" value="Kinase-like_dom_sf"/>
</dbReference>
<evidence type="ECO:0000256" key="2">
    <source>
        <dbReference type="SAM" id="Phobius"/>
    </source>
</evidence>
<dbReference type="Proteomes" id="UP001526426">
    <property type="component" value="Unassembled WGS sequence"/>
</dbReference>
<keyword evidence="2" id="KW-0812">Transmembrane</keyword>
<feature type="domain" description="Protein kinase" evidence="3">
    <location>
        <begin position="109"/>
        <end position="401"/>
    </location>
</feature>
<dbReference type="Pfam" id="PF12849">
    <property type="entry name" value="PBP_like_2"/>
    <property type="match status" value="1"/>
</dbReference>
<dbReference type="SUPFAM" id="SSF56112">
    <property type="entry name" value="Protein kinase-like (PK-like)"/>
    <property type="match status" value="1"/>
</dbReference>
<keyword evidence="1" id="KW-0732">Signal</keyword>
<dbReference type="InterPro" id="IPR024370">
    <property type="entry name" value="PBP_domain"/>
</dbReference>
<gene>
    <name evidence="4" type="ORF">K4A83_16910</name>
</gene>
<dbReference type="RefSeq" id="WP_265265825.1">
    <property type="nucleotide sequence ID" value="NZ_JAIHOM010000098.1"/>
</dbReference>
<dbReference type="Gene3D" id="1.10.510.10">
    <property type="entry name" value="Transferase(Phosphotransferase) domain 1"/>
    <property type="match status" value="1"/>
</dbReference>
<name>A0ABT3L8V6_9CYAN</name>
<dbReference type="PROSITE" id="PS50011">
    <property type="entry name" value="PROTEIN_KINASE_DOM"/>
    <property type="match status" value="1"/>
</dbReference>
<organism evidence="4 5">
    <name type="scientific">Spirulina subsalsa FACHB-351</name>
    <dbReference type="NCBI Taxonomy" id="234711"/>
    <lineage>
        <taxon>Bacteria</taxon>
        <taxon>Bacillati</taxon>
        <taxon>Cyanobacteriota</taxon>
        <taxon>Cyanophyceae</taxon>
        <taxon>Spirulinales</taxon>
        <taxon>Spirulinaceae</taxon>
        <taxon>Spirulina</taxon>
    </lineage>
</organism>
<protein>
    <submittedName>
        <fullName evidence="4">Substrate-binding domain-containing protein</fullName>
    </submittedName>
</protein>
<accession>A0ABT3L8V6</accession>
<dbReference type="EMBL" id="JAIHOM010000098">
    <property type="protein sequence ID" value="MCW6037940.1"/>
    <property type="molecule type" value="Genomic_DNA"/>
</dbReference>
<dbReference type="SUPFAM" id="SSF53850">
    <property type="entry name" value="Periplasmic binding protein-like II"/>
    <property type="match status" value="1"/>
</dbReference>
<dbReference type="PANTHER" id="PTHR30570">
    <property type="entry name" value="PERIPLASMIC PHOSPHATE BINDING COMPONENT OF PHOSPHATE ABC TRANSPORTER"/>
    <property type="match status" value="1"/>
</dbReference>
<proteinExistence type="predicted"/>
<evidence type="ECO:0000259" key="3">
    <source>
        <dbReference type="PROSITE" id="PS50011"/>
    </source>
</evidence>
<keyword evidence="5" id="KW-1185">Reference proteome</keyword>
<evidence type="ECO:0000256" key="1">
    <source>
        <dbReference type="ARBA" id="ARBA00022729"/>
    </source>
</evidence>
<feature type="transmembrane region" description="Helical" evidence="2">
    <location>
        <begin position="400"/>
        <end position="418"/>
    </location>
</feature>
<reference evidence="4 5" key="1">
    <citation type="submission" date="2021-08" db="EMBL/GenBank/DDBJ databases">
        <title>Draft genome sequence of Spirulina subsalsa with high tolerance to salinity and hype-accumulation of phycocyanin.</title>
        <authorList>
            <person name="Pei H."/>
            <person name="Jiang L."/>
        </authorList>
    </citation>
    <scope>NUCLEOTIDE SEQUENCE [LARGE SCALE GENOMIC DNA]</scope>
    <source>
        <strain evidence="4 5">FACHB-351</strain>
    </source>
</reference>
<comment type="caution">
    <text evidence="4">The sequence shown here is derived from an EMBL/GenBank/DDBJ whole genome shotgun (WGS) entry which is preliminary data.</text>
</comment>
<dbReference type="Gene3D" id="3.40.190.10">
    <property type="entry name" value="Periplasmic binding protein-like II"/>
    <property type="match status" value="2"/>
</dbReference>
<sequence length="769" mass="86686">MVRNRRKLNKIGREIAQREQSRVTGRIGFFSSAFLYRLYMLVPVRFRWLVPFLEELVRDTGKEEEEEEAEETAEAISPVAVLPTRPGVDYLLIPPLAEQSEIMGLRGRYRLLGPLGVRGKGRLYHGVQVGNDQPVIIREYVLPTQWFSPLEIRQRKEVFMLRGGLKLADGRIHNLRLVEPWDTISDQTEARCYLVSQGEIEAYPTLLDYLKERGPLPPTQVRHILSQVLQTLASLHGQKFTLPSGQIQQGLVHGQLSLETLLISPLQGGVLPEEQRFYIYVCDLTLWEDLFLPPTTPPANYSPAKDLVALGYVGFYLLAGRTVDKNGKPLDPRQGENWLPRDRPLQQIIRRLLGLESPFPNALEARKALLNLPLEPDVLSETEDREGEEDTPSSGRWKGLLLLLILTALGGWGLWWWLGRRPQSPSQSPVPLPCCIGEVTAVPRGRFRYTAAPQSIAHYLMRQPNLVLRRNSFQEEIQIQQPNIQLEYQEVESWERTLTLLQRDSLDFALSSLVGGNTAVSLPSNLKADVIAYDGLAIIVPFSYAQRSQSLPAALRGRITFAQLRQLYLGEIDNWQQLGGPRLPVRLYVPEDPEALRLFEERVLQTPDAIAQFRTLTGQDRTLNPDSFTALASPIQTRPTFTMLREILQDFEDSGIGAIGFASLSQVFGQCSVYPLAIVEDSGRTPSVSPLVQNDGTPITPNIDLCNDKGSYRLNMAALRGGEYPLSYSISIIYPLDNSRPPIGDRLAEMFRTQESQELLERAGFTPKQ</sequence>
<keyword evidence="2" id="KW-0472">Membrane</keyword>
<evidence type="ECO:0000313" key="4">
    <source>
        <dbReference type="EMBL" id="MCW6037940.1"/>
    </source>
</evidence>
<dbReference type="PANTHER" id="PTHR30570:SF1">
    <property type="entry name" value="PHOSPHATE-BINDING PROTEIN PSTS"/>
    <property type="match status" value="1"/>
</dbReference>
<keyword evidence="2" id="KW-1133">Transmembrane helix</keyword>
<dbReference type="InterPro" id="IPR050811">
    <property type="entry name" value="Phosphate_ABC_transporter"/>
</dbReference>
<dbReference type="InterPro" id="IPR000719">
    <property type="entry name" value="Prot_kinase_dom"/>
</dbReference>